<dbReference type="AlphaFoldDB" id="A0A3M7RMJ2"/>
<name>A0A3M7RMJ2_BRAPC</name>
<feature type="non-terminal residue" evidence="2">
    <location>
        <position position="195"/>
    </location>
</feature>
<sequence length="195" mass="22588">MKAKKRFKYDSDLKKKANDQPNNSSRMSQYEEIQSHNQSQFGTELINDLRLPRIKSPNRKSTPDTFRMSSIQAPSVMNTTFDKESVIQERKITKRTKKSREIKNGKESRLSKQFEPQVDGFKLQGSTLTIEGDAKVRPLANMNYKNAEDKVKIRATSRLYSSLMTPRSYLILKFESITQIYSKHKLFGKLKISAE</sequence>
<reference evidence="2 3" key="1">
    <citation type="journal article" date="2018" name="Sci. Rep.">
        <title>Genomic signatures of local adaptation to the degree of environmental predictability in rotifers.</title>
        <authorList>
            <person name="Franch-Gras L."/>
            <person name="Hahn C."/>
            <person name="Garcia-Roger E.M."/>
            <person name="Carmona M.J."/>
            <person name="Serra M."/>
            <person name="Gomez A."/>
        </authorList>
    </citation>
    <scope>NUCLEOTIDE SEQUENCE [LARGE SCALE GENOMIC DNA]</scope>
    <source>
        <strain evidence="2">HYR1</strain>
    </source>
</reference>
<keyword evidence="3" id="KW-1185">Reference proteome</keyword>
<gene>
    <name evidence="2" type="ORF">BpHYR1_030117</name>
</gene>
<organism evidence="2 3">
    <name type="scientific">Brachionus plicatilis</name>
    <name type="common">Marine rotifer</name>
    <name type="synonym">Brachionus muelleri</name>
    <dbReference type="NCBI Taxonomy" id="10195"/>
    <lineage>
        <taxon>Eukaryota</taxon>
        <taxon>Metazoa</taxon>
        <taxon>Spiralia</taxon>
        <taxon>Gnathifera</taxon>
        <taxon>Rotifera</taxon>
        <taxon>Eurotatoria</taxon>
        <taxon>Monogononta</taxon>
        <taxon>Pseudotrocha</taxon>
        <taxon>Ploima</taxon>
        <taxon>Brachionidae</taxon>
        <taxon>Brachionus</taxon>
    </lineage>
</organism>
<comment type="caution">
    <text evidence="2">The sequence shown here is derived from an EMBL/GenBank/DDBJ whole genome shotgun (WGS) entry which is preliminary data.</text>
</comment>
<evidence type="ECO:0000313" key="3">
    <source>
        <dbReference type="Proteomes" id="UP000276133"/>
    </source>
</evidence>
<dbReference type="EMBL" id="REGN01003097">
    <property type="protein sequence ID" value="RNA24545.1"/>
    <property type="molecule type" value="Genomic_DNA"/>
</dbReference>
<evidence type="ECO:0000313" key="2">
    <source>
        <dbReference type="EMBL" id="RNA24545.1"/>
    </source>
</evidence>
<dbReference type="Proteomes" id="UP000276133">
    <property type="component" value="Unassembled WGS sequence"/>
</dbReference>
<proteinExistence type="predicted"/>
<protein>
    <submittedName>
        <fullName evidence="2">Uncharacterized protein</fullName>
    </submittedName>
</protein>
<evidence type="ECO:0000256" key="1">
    <source>
        <dbReference type="SAM" id="MobiDB-lite"/>
    </source>
</evidence>
<feature type="compositionally biased region" description="Basic and acidic residues" evidence="1">
    <location>
        <begin position="8"/>
        <end position="18"/>
    </location>
</feature>
<feature type="region of interest" description="Disordered" evidence="1">
    <location>
        <begin position="1"/>
        <end position="66"/>
    </location>
</feature>
<accession>A0A3M7RMJ2</accession>
<feature type="compositionally biased region" description="Polar residues" evidence="1">
    <location>
        <begin position="19"/>
        <end position="42"/>
    </location>
</feature>